<keyword evidence="3 7" id="KW-0812">Transmembrane</keyword>
<dbReference type="EC" id="2.3.1.225" evidence="7"/>
<comment type="catalytic activity">
    <reaction evidence="7">
        <text>L-cysteinyl-[protein] + hexadecanoyl-CoA = S-hexadecanoyl-L-cysteinyl-[protein] + CoA</text>
        <dbReference type="Rhea" id="RHEA:36683"/>
        <dbReference type="Rhea" id="RHEA-COMP:10131"/>
        <dbReference type="Rhea" id="RHEA-COMP:11032"/>
        <dbReference type="ChEBI" id="CHEBI:29950"/>
        <dbReference type="ChEBI" id="CHEBI:57287"/>
        <dbReference type="ChEBI" id="CHEBI:57379"/>
        <dbReference type="ChEBI" id="CHEBI:74151"/>
        <dbReference type="EC" id="2.3.1.225"/>
    </reaction>
</comment>
<comment type="subcellular location">
    <subcellularLocation>
        <location evidence="1">Membrane</location>
        <topology evidence="1">Multi-pass membrane protein</topology>
    </subcellularLocation>
</comment>
<evidence type="ECO:0000259" key="9">
    <source>
        <dbReference type="Pfam" id="PF01529"/>
    </source>
</evidence>
<dbReference type="GO" id="GO:0005794">
    <property type="term" value="C:Golgi apparatus"/>
    <property type="evidence" value="ECO:0007669"/>
    <property type="project" value="TreeGrafter"/>
</dbReference>
<dbReference type="PANTHER" id="PTHR22883:SF203">
    <property type="entry name" value="PALMITOYLTRANSFERASE"/>
    <property type="match status" value="1"/>
</dbReference>
<feature type="region of interest" description="Disordered" evidence="8">
    <location>
        <begin position="445"/>
        <end position="485"/>
    </location>
</feature>
<dbReference type="GO" id="GO:0019706">
    <property type="term" value="F:protein-cysteine S-palmitoyltransferase activity"/>
    <property type="evidence" value="ECO:0007669"/>
    <property type="project" value="UniProtKB-EC"/>
</dbReference>
<sequence length="586" mass="64264">MIPPTEATRVALEPPVGGRLRRSGSVRLRRQHGLQPPLHPLQLCGWLTLCALAGGALFYLVPALPNYAQPAAAATVSVLLLIHLASHLAAALIDPAEEALRQRALLPVPQLDRVKHAHVIEDGFCHLCNIKVASSRTKHCSACNKCVANFDHHCKWLNNCVGSRNYAAFLMCVFSAVLAAALVAALAIASLIYHCLGRVDSPQDHTKGEVGTKLNSSSPTQSHPSSLPSPDATFLAILVALGALAAITAGLLLHLCFFHIYISYLGLTTYEYIKHQRQTSDQPPTSTNRENESSEQQLENESNNSTLRHRPSNLECESRTRTTFFSCTVLEETFSGCNPEPTPTPPTTPQDCQMCVMTNNSVSPEVKVPAKKKVRRKWNCCVSVPDSPDDPHSPPEPRCLMSLCKHKAKSKKLPPALEGRPHRTHGYWSSAKLRLLFRVLGNLGQQKRRNQSQSQTNSGQLPKANQVVPRSDGTHNPPVPIQTVSNLVPVPCYPEVSRRANTLPSLATPPRRRLLSEMELANALTLLQQQQQRCGRRPSTRRRRRSVVHRPKTPALSPIRESGLSNPASPSRQTCAITGTCTRSTS</sequence>
<dbReference type="Proteomes" id="UP000019118">
    <property type="component" value="Unassembled WGS sequence"/>
</dbReference>
<keyword evidence="4 7" id="KW-1133">Transmembrane helix</keyword>
<feature type="compositionally biased region" description="Low complexity" evidence="8">
    <location>
        <begin position="294"/>
        <end position="305"/>
    </location>
</feature>
<proteinExistence type="inferred from homology"/>
<dbReference type="Pfam" id="PF01529">
    <property type="entry name" value="DHHC"/>
    <property type="match status" value="1"/>
</dbReference>
<organism evidence="10 11">
    <name type="scientific">Dendroctonus ponderosae</name>
    <name type="common">Mountain pine beetle</name>
    <dbReference type="NCBI Taxonomy" id="77166"/>
    <lineage>
        <taxon>Eukaryota</taxon>
        <taxon>Metazoa</taxon>
        <taxon>Ecdysozoa</taxon>
        <taxon>Arthropoda</taxon>
        <taxon>Hexapoda</taxon>
        <taxon>Insecta</taxon>
        <taxon>Pterygota</taxon>
        <taxon>Neoptera</taxon>
        <taxon>Endopterygota</taxon>
        <taxon>Coleoptera</taxon>
        <taxon>Polyphaga</taxon>
        <taxon>Cucujiformia</taxon>
        <taxon>Curculionidae</taxon>
        <taxon>Scolytinae</taxon>
        <taxon>Dendroctonus</taxon>
    </lineage>
</organism>
<evidence type="ECO:0000256" key="5">
    <source>
        <dbReference type="ARBA" id="ARBA00023136"/>
    </source>
</evidence>
<evidence type="ECO:0000256" key="7">
    <source>
        <dbReference type="RuleBase" id="RU079119"/>
    </source>
</evidence>
<keyword evidence="2 7" id="KW-0808">Transferase</keyword>
<evidence type="ECO:0000313" key="11">
    <source>
        <dbReference type="Proteomes" id="UP000019118"/>
    </source>
</evidence>
<reference evidence="11" key="1">
    <citation type="journal article" date="2013" name="Genome Biol.">
        <title>Draft genome of the mountain pine beetle, Dendroctonus ponderosae Hopkins, a major forest pest.</title>
        <authorList>
            <person name="Keeling C.I."/>
            <person name="Yuen M.M."/>
            <person name="Liao N.Y."/>
            <person name="Docking T.R."/>
            <person name="Chan S.K."/>
            <person name="Taylor G.A."/>
            <person name="Palmquist D.L."/>
            <person name="Jackman S.D."/>
            <person name="Nguyen A."/>
            <person name="Li M."/>
            <person name="Henderson H."/>
            <person name="Janes J.K."/>
            <person name="Zhao Y."/>
            <person name="Pandoh P."/>
            <person name="Moore R."/>
            <person name="Sperling F.A."/>
            <person name="Huber D.P."/>
            <person name="Birol I."/>
            <person name="Jones S.J."/>
            <person name="Bohlmann J."/>
        </authorList>
    </citation>
    <scope>NUCLEOTIDE SEQUENCE</scope>
</reference>
<dbReference type="PANTHER" id="PTHR22883">
    <property type="entry name" value="ZINC FINGER DHHC DOMAIN CONTAINING PROTEIN"/>
    <property type="match status" value="1"/>
</dbReference>
<evidence type="ECO:0000256" key="3">
    <source>
        <dbReference type="ARBA" id="ARBA00022692"/>
    </source>
</evidence>
<feature type="compositionally biased region" description="Polar residues" evidence="8">
    <location>
        <begin position="279"/>
        <end position="288"/>
    </location>
</feature>
<feature type="transmembrane region" description="Helical" evidence="7">
    <location>
        <begin position="234"/>
        <end position="267"/>
    </location>
</feature>
<comment type="similarity">
    <text evidence="7">Belongs to the DHHC palmitoyltransferase family.</text>
</comment>
<feature type="region of interest" description="Disordered" evidence="8">
    <location>
        <begin position="278"/>
        <end position="313"/>
    </location>
</feature>
<evidence type="ECO:0000256" key="2">
    <source>
        <dbReference type="ARBA" id="ARBA00022679"/>
    </source>
</evidence>
<evidence type="ECO:0000256" key="4">
    <source>
        <dbReference type="ARBA" id="ARBA00022989"/>
    </source>
</evidence>
<dbReference type="GeneID" id="109535412"/>
<dbReference type="GO" id="GO:0005783">
    <property type="term" value="C:endoplasmic reticulum"/>
    <property type="evidence" value="ECO:0007669"/>
    <property type="project" value="TreeGrafter"/>
</dbReference>
<evidence type="ECO:0000256" key="6">
    <source>
        <dbReference type="ARBA" id="ARBA00023315"/>
    </source>
</evidence>
<dbReference type="PROSITE" id="PS50216">
    <property type="entry name" value="DHHC"/>
    <property type="match status" value="1"/>
</dbReference>
<name>A0AAR5P702_DENPD</name>
<feature type="region of interest" description="Disordered" evidence="8">
    <location>
        <begin position="206"/>
        <end position="227"/>
    </location>
</feature>
<feature type="compositionally biased region" description="Polar residues" evidence="8">
    <location>
        <begin position="563"/>
        <end position="586"/>
    </location>
</feature>
<feature type="compositionally biased region" description="Polar residues" evidence="8">
    <location>
        <begin position="451"/>
        <end position="460"/>
    </location>
</feature>
<dbReference type="KEGG" id="dpa:109535412"/>
<dbReference type="InterPro" id="IPR001594">
    <property type="entry name" value="Palmitoyltrfase_DHHC"/>
</dbReference>
<feature type="compositionally biased region" description="Low complexity" evidence="8">
    <location>
        <begin position="216"/>
        <end position="227"/>
    </location>
</feature>
<feature type="domain" description="Palmitoyltransferase DHHC" evidence="9">
    <location>
        <begin position="121"/>
        <end position="275"/>
    </location>
</feature>
<feature type="transmembrane region" description="Helical" evidence="7">
    <location>
        <begin position="38"/>
        <end position="61"/>
    </location>
</feature>
<keyword evidence="11" id="KW-1185">Reference proteome</keyword>
<dbReference type="GO" id="GO:0006612">
    <property type="term" value="P:protein targeting to membrane"/>
    <property type="evidence" value="ECO:0007669"/>
    <property type="project" value="TreeGrafter"/>
</dbReference>
<keyword evidence="6 7" id="KW-0012">Acyltransferase</keyword>
<evidence type="ECO:0000256" key="8">
    <source>
        <dbReference type="SAM" id="MobiDB-lite"/>
    </source>
</evidence>
<feature type="transmembrane region" description="Helical" evidence="7">
    <location>
        <begin position="166"/>
        <end position="193"/>
    </location>
</feature>
<feature type="transmembrane region" description="Helical" evidence="7">
    <location>
        <begin position="67"/>
        <end position="93"/>
    </location>
</feature>
<accession>A0AAR5P702</accession>
<evidence type="ECO:0000256" key="1">
    <source>
        <dbReference type="ARBA" id="ARBA00004141"/>
    </source>
</evidence>
<keyword evidence="5 7" id="KW-0472">Membrane</keyword>
<dbReference type="InterPro" id="IPR039859">
    <property type="entry name" value="PFA4/ZDH16/20/ERF2-like"/>
</dbReference>
<dbReference type="EnsemblMetazoa" id="XM_019901324.1">
    <property type="protein sequence ID" value="XP_019756883.1"/>
    <property type="gene ID" value="LOC109535412"/>
</dbReference>
<feature type="region of interest" description="Disordered" evidence="8">
    <location>
        <begin position="528"/>
        <end position="586"/>
    </location>
</feature>
<evidence type="ECO:0000313" key="10">
    <source>
        <dbReference type="EnsemblMetazoa" id="XP_019756883.1"/>
    </source>
</evidence>
<protein>
    <recommendedName>
        <fullName evidence="7">Palmitoyltransferase</fullName>
        <ecNumber evidence="7">2.3.1.225</ecNumber>
    </recommendedName>
</protein>
<reference evidence="10" key="2">
    <citation type="submission" date="2024-08" db="UniProtKB">
        <authorList>
            <consortium name="EnsemblMetazoa"/>
        </authorList>
    </citation>
    <scope>IDENTIFICATION</scope>
</reference>
<dbReference type="GO" id="GO:0016020">
    <property type="term" value="C:membrane"/>
    <property type="evidence" value="ECO:0007669"/>
    <property type="project" value="UniProtKB-SubCell"/>
</dbReference>
<dbReference type="AlphaFoldDB" id="A0AAR5P702"/>
<feature type="compositionally biased region" description="Basic residues" evidence="8">
    <location>
        <begin position="534"/>
        <end position="552"/>
    </location>
</feature>
<comment type="domain">
    <text evidence="7">The DHHC domain is required for palmitoyltransferase activity.</text>
</comment>